<protein>
    <submittedName>
        <fullName evidence="2">Uncharacterized protein</fullName>
    </submittedName>
</protein>
<accession>A0AAQ3TFU1</accession>
<organism evidence="2 3">
    <name type="scientific">Paspalum notatum var. saurae</name>
    <dbReference type="NCBI Taxonomy" id="547442"/>
    <lineage>
        <taxon>Eukaryota</taxon>
        <taxon>Viridiplantae</taxon>
        <taxon>Streptophyta</taxon>
        <taxon>Embryophyta</taxon>
        <taxon>Tracheophyta</taxon>
        <taxon>Spermatophyta</taxon>
        <taxon>Magnoliopsida</taxon>
        <taxon>Liliopsida</taxon>
        <taxon>Poales</taxon>
        <taxon>Poaceae</taxon>
        <taxon>PACMAD clade</taxon>
        <taxon>Panicoideae</taxon>
        <taxon>Andropogonodae</taxon>
        <taxon>Paspaleae</taxon>
        <taxon>Paspalinae</taxon>
        <taxon>Paspalum</taxon>
    </lineage>
</organism>
<evidence type="ECO:0000313" key="3">
    <source>
        <dbReference type="Proteomes" id="UP001341281"/>
    </source>
</evidence>
<feature type="compositionally biased region" description="Gly residues" evidence="1">
    <location>
        <begin position="96"/>
        <end position="109"/>
    </location>
</feature>
<proteinExistence type="predicted"/>
<dbReference type="Proteomes" id="UP001341281">
    <property type="component" value="Chromosome 04"/>
</dbReference>
<reference evidence="2 3" key="1">
    <citation type="submission" date="2024-02" db="EMBL/GenBank/DDBJ databases">
        <title>High-quality chromosome-scale genome assembly of Pensacola bahiagrass (Paspalum notatum Flugge var. saurae).</title>
        <authorList>
            <person name="Vega J.M."/>
            <person name="Podio M."/>
            <person name="Orjuela J."/>
            <person name="Siena L.A."/>
            <person name="Pessino S.C."/>
            <person name="Combes M.C."/>
            <person name="Mariac C."/>
            <person name="Albertini E."/>
            <person name="Pupilli F."/>
            <person name="Ortiz J.P.A."/>
            <person name="Leblanc O."/>
        </authorList>
    </citation>
    <scope>NUCLEOTIDE SEQUENCE [LARGE SCALE GENOMIC DNA]</scope>
    <source>
        <strain evidence="2">R1</strain>
        <tissue evidence="2">Leaf</tissue>
    </source>
</reference>
<gene>
    <name evidence="2" type="ORF">U9M48_020786</name>
</gene>
<evidence type="ECO:0000256" key="1">
    <source>
        <dbReference type="SAM" id="MobiDB-lite"/>
    </source>
</evidence>
<sequence>MEPSRPTFGSRARNGTGAEPSHRSEYSPQIRDASVPKNAQTSSSHTDAVSLPSNDEQSQPSKEKEAPSGEVAAEWRRRGLGESESLPEGGEVTAAEGGGAPPGEAATGGRGRRSTLPGEGEALSAEAGAEGGGGGAAGPGRGKRRRRRGAREAEPRLGEEEEARPVRMRAPPGEVKAKRRRGWEWLGDGASGR</sequence>
<evidence type="ECO:0000313" key="2">
    <source>
        <dbReference type="EMBL" id="WVZ72301.1"/>
    </source>
</evidence>
<feature type="compositionally biased region" description="Basic and acidic residues" evidence="1">
    <location>
        <begin position="61"/>
        <end position="81"/>
    </location>
</feature>
<feature type="compositionally biased region" description="Polar residues" evidence="1">
    <location>
        <begin position="37"/>
        <end position="60"/>
    </location>
</feature>
<keyword evidence="3" id="KW-1185">Reference proteome</keyword>
<dbReference type="AlphaFoldDB" id="A0AAQ3TFU1"/>
<feature type="region of interest" description="Disordered" evidence="1">
    <location>
        <begin position="1"/>
        <end position="193"/>
    </location>
</feature>
<feature type="compositionally biased region" description="Gly residues" evidence="1">
    <location>
        <begin position="129"/>
        <end position="140"/>
    </location>
</feature>
<feature type="compositionally biased region" description="Low complexity" evidence="1">
    <location>
        <begin position="82"/>
        <end position="95"/>
    </location>
</feature>
<name>A0AAQ3TFU1_PASNO</name>
<dbReference type="EMBL" id="CP144748">
    <property type="protein sequence ID" value="WVZ72301.1"/>
    <property type="molecule type" value="Genomic_DNA"/>
</dbReference>
<feature type="compositionally biased region" description="Low complexity" evidence="1">
    <location>
        <begin position="116"/>
        <end position="128"/>
    </location>
</feature>